<keyword evidence="2" id="KW-1185">Reference proteome</keyword>
<name>A0A6A6QGZ1_9PEZI</name>
<protein>
    <submittedName>
        <fullName evidence="1">Uncharacterized protein</fullName>
    </submittedName>
</protein>
<reference evidence="1" key="1">
    <citation type="journal article" date="2020" name="Stud. Mycol.">
        <title>101 Dothideomycetes genomes: a test case for predicting lifestyles and emergence of pathogens.</title>
        <authorList>
            <person name="Haridas S."/>
            <person name="Albert R."/>
            <person name="Binder M."/>
            <person name="Bloem J."/>
            <person name="Labutti K."/>
            <person name="Salamov A."/>
            <person name="Andreopoulos B."/>
            <person name="Baker S."/>
            <person name="Barry K."/>
            <person name="Bills G."/>
            <person name="Bluhm B."/>
            <person name="Cannon C."/>
            <person name="Castanera R."/>
            <person name="Culley D."/>
            <person name="Daum C."/>
            <person name="Ezra D."/>
            <person name="Gonzalez J."/>
            <person name="Henrissat B."/>
            <person name="Kuo A."/>
            <person name="Liang C."/>
            <person name="Lipzen A."/>
            <person name="Lutzoni F."/>
            <person name="Magnuson J."/>
            <person name="Mondo S."/>
            <person name="Nolan M."/>
            <person name="Ohm R."/>
            <person name="Pangilinan J."/>
            <person name="Park H.-J."/>
            <person name="Ramirez L."/>
            <person name="Alfaro M."/>
            <person name="Sun H."/>
            <person name="Tritt A."/>
            <person name="Yoshinaga Y."/>
            <person name="Zwiers L.-H."/>
            <person name="Turgeon B."/>
            <person name="Goodwin S."/>
            <person name="Spatafora J."/>
            <person name="Crous P."/>
            <person name="Grigoriev I."/>
        </authorList>
    </citation>
    <scope>NUCLEOTIDE SEQUENCE</scope>
    <source>
        <strain evidence="1">CBS 269.34</strain>
    </source>
</reference>
<accession>A0A6A6QGZ1</accession>
<dbReference type="AlphaFoldDB" id="A0A6A6QGZ1"/>
<proteinExistence type="predicted"/>
<evidence type="ECO:0000313" key="1">
    <source>
        <dbReference type="EMBL" id="KAF2491296.1"/>
    </source>
</evidence>
<sequence length="369" mass="43050">MFRRLSGWIVATANRWTPLTTVAQYLAILNPWWSLPTKAQFLNVNNNYIVRAGLNDPMRGPDCSILRDDYVDNQPAAVPGGGVHIAVKIPCGHVYGDTCLRMMMNNLPMFFQWPLCTRRLFRPTVLQLIRLLVRDFLNWLYSARIFLWPWTLLDNMYRRFNSAYTWTHHHVLFWVPCWAWYIIHAIIHAYLWTVSPFFAATEALNFFTGIAQRHSYGQIELLFSLKFFINGATFHLPLIVSALGRSQAVLHGWSIATLLKSLSFELIYHVANVVYRLYELFYTGSATYNYFAVQPHEHTAYVVIVLLTILADKYSSLWTILYFCTGWEKSFLKSWQFPLPDPGFTDGVSGWKDMLIQQVVQFSIHWLRQ</sequence>
<dbReference type="Proteomes" id="UP000799750">
    <property type="component" value="Unassembled WGS sequence"/>
</dbReference>
<organism evidence="1 2">
    <name type="scientific">Lophium mytilinum</name>
    <dbReference type="NCBI Taxonomy" id="390894"/>
    <lineage>
        <taxon>Eukaryota</taxon>
        <taxon>Fungi</taxon>
        <taxon>Dikarya</taxon>
        <taxon>Ascomycota</taxon>
        <taxon>Pezizomycotina</taxon>
        <taxon>Dothideomycetes</taxon>
        <taxon>Pleosporomycetidae</taxon>
        <taxon>Mytilinidiales</taxon>
        <taxon>Mytilinidiaceae</taxon>
        <taxon>Lophium</taxon>
    </lineage>
</organism>
<dbReference type="OrthoDB" id="5600418at2759"/>
<evidence type="ECO:0000313" key="2">
    <source>
        <dbReference type="Proteomes" id="UP000799750"/>
    </source>
</evidence>
<gene>
    <name evidence="1" type="ORF">BU16DRAFT_529849</name>
</gene>
<dbReference type="EMBL" id="MU004195">
    <property type="protein sequence ID" value="KAF2491296.1"/>
    <property type="molecule type" value="Genomic_DNA"/>
</dbReference>